<dbReference type="GO" id="GO:0005829">
    <property type="term" value="C:cytosol"/>
    <property type="evidence" value="ECO:0007669"/>
    <property type="project" value="TreeGrafter"/>
</dbReference>
<dbReference type="Pfam" id="PF00072">
    <property type="entry name" value="Response_reg"/>
    <property type="match status" value="1"/>
</dbReference>
<dbReference type="PANTHER" id="PTHR48111">
    <property type="entry name" value="REGULATOR OF RPOS"/>
    <property type="match status" value="1"/>
</dbReference>
<dbReference type="GO" id="GO:0006355">
    <property type="term" value="P:regulation of DNA-templated transcription"/>
    <property type="evidence" value="ECO:0007669"/>
    <property type="project" value="TreeGrafter"/>
</dbReference>
<keyword evidence="2" id="KW-0238">DNA-binding</keyword>
<dbReference type="InterPro" id="IPR039420">
    <property type="entry name" value="WalR-like"/>
</dbReference>
<gene>
    <name evidence="5" type="ORF">S01H1_62211</name>
</gene>
<evidence type="ECO:0000256" key="1">
    <source>
        <dbReference type="ARBA" id="ARBA00023015"/>
    </source>
</evidence>
<dbReference type="GO" id="GO:0000976">
    <property type="term" value="F:transcription cis-regulatory region binding"/>
    <property type="evidence" value="ECO:0007669"/>
    <property type="project" value="TreeGrafter"/>
</dbReference>
<evidence type="ECO:0000256" key="3">
    <source>
        <dbReference type="ARBA" id="ARBA00023163"/>
    </source>
</evidence>
<dbReference type="EMBL" id="BARS01040844">
    <property type="protein sequence ID" value="GAG40002.1"/>
    <property type="molecule type" value="Genomic_DNA"/>
</dbReference>
<dbReference type="InterPro" id="IPR011006">
    <property type="entry name" value="CheY-like_superfamily"/>
</dbReference>
<dbReference type="SMART" id="SM00448">
    <property type="entry name" value="REC"/>
    <property type="match status" value="1"/>
</dbReference>
<protein>
    <recommendedName>
        <fullName evidence="4">Response regulatory domain-containing protein</fullName>
    </recommendedName>
</protein>
<reference evidence="5" key="1">
    <citation type="journal article" date="2014" name="Front. Microbiol.">
        <title>High frequency of phylogenetically diverse reductive dehalogenase-homologous genes in deep subseafloor sedimentary metagenomes.</title>
        <authorList>
            <person name="Kawai M."/>
            <person name="Futagami T."/>
            <person name="Toyoda A."/>
            <person name="Takaki Y."/>
            <person name="Nishi S."/>
            <person name="Hori S."/>
            <person name="Arai W."/>
            <person name="Tsubouchi T."/>
            <person name="Morono Y."/>
            <person name="Uchiyama I."/>
            <person name="Ito T."/>
            <person name="Fujiyama A."/>
            <person name="Inagaki F."/>
            <person name="Takami H."/>
        </authorList>
    </citation>
    <scope>NUCLEOTIDE SEQUENCE</scope>
    <source>
        <strain evidence="5">Expedition CK06-06</strain>
    </source>
</reference>
<comment type="caution">
    <text evidence="5">The sequence shown here is derived from an EMBL/GenBank/DDBJ whole genome shotgun (WGS) entry which is preliminary data.</text>
</comment>
<keyword evidence="1" id="KW-0805">Transcription regulation</keyword>
<accession>X0XXU5</accession>
<dbReference type="GO" id="GO:0000156">
    <property type="term" value="F:phosphorelay response regulator activity"/>
    <property type="evidence" value="ECO:0007669"/>
    <property type="project" value="TreeGrafter"/>
</dbReference>
<dbReference type="SUPFAM" id="SSF52172">
    <property type="entry name" value="CheY-like"/>
    <property type="match status" value="1"/>
</dbReference>
<keyword evidence="3" id="KW-0804">Transcription</keyword>
<dbReference type="GO" id="GO:0032993">
    <property type="term" value="C:protein-DNA complex"/>
    <property type="evidence" value="ECO:0007669"/>
    <property type="project" value="TreeGrafter"/>
</dbReference>
<evidence type="ECO:0000313" key="5">
    <source>
        <dbReference type="EMBL" id="GAG40002.1"/>
    </source>
</evidence>
<dbReference type="PANTHER" id="PTHR48111:SF67">
    <property type="entry name" value="TRANSCRIPTIONAL REGULATORY PROTEIN TCTD"/>
    <property type="match status" value="1"/>
</dbReference>
<evidence type="ECO:0000259" key="4">
    <source>
        <dbReference type="PROSITE" id="PS50110"/>
    </source>
</evidence>
<dbReference type="PROSITE" id="PS50110">
    <property type="entry name" value="RESPONSE_REGULATORY"/>
    <property type="match status" value="1"/>
</dbReference>
<dbReference type="InterPro" id="IPR001789">
    <property type="entry name" value="Sig_transdc_resp-reg_receiver"/>
</dbReference>
<name>X0XXU5_9ZZZZ</name>
<feature type="domain" description="Response regulatory" evidence="4">
    <location>
        <begin position="1"/>
        <end position="117"/>
    </location>
</feature>
<organism evidence="5">
    <name type="scientific">marine sediment metagenome</name>
    <dbReference type="NCBI Taxonomy" id="412755"/>
    <lineage>
        <taxon>unclassified sequences</taxon>
        <taxon>metagenomes</taxon>
        <taxon>ecological metagenomes</taxon>
    </lineage>
</organism>
<dbReference type="Gene3D" id="3.40.50.2300">
    <property type="match status" value="1"/>
</dbReference>
<dbReference type="AlphaFoldDB" id="X0XXU5"/>
<evidence type="ECO:0000256" key="2">
    <source>
        <dbReference type="ARBA" id="ARBA00023125"/>
    </source>
</evidence>
<sequence>MLLVEDNASLRRGIARALDERFGEVDQASNGAEAVERLRDRGVEPYDVVVTDLRLPGASGIDVLRTARERDTRVAVVLMTAYGSIQTAVEAMKLGAFDFVQKPFELEELEARVAKACNHARLIREVATLREERAERLGVDRIVG</sequence>
<feature type="non-terminal residue" evidence="5">
    <location>
        <position position="144"/>
    </location>
</feature>
<proteinExistence type="predicted"/>